<protein>
    <submittedName>
        <fullName evidence="1">Uncharacterized protein</fullName>
    </submittedName>
</protein>
<dbReference type="Proteomes" id="UP000557509">
    <property type="component" value="Unassembled WGS sequence"/>
</dbReference>
<reference evidence="1 2" key="1">
    <citation type="submission" date="2020-03" db="EMBL/GenBank/DDBJ databases">
        <title>Genome sequence of Toxoplasma gondii RH-88 strain.</title>
        <authorList>
            <person name="Lorenzi H.A."/>
            <person name="Venepally P."/>
            <person name="Rozenberg A."/>
            <person name="Sibley D."/>
        </authorList>
    </citation>
    <scope>NUCLEOTIDE SEQUENCE [LARGE SCALE GENOMIC DNA]</scope>
    <source>
        <strain evidence="1 2">RH-88</strain>
    </source>
</reference>
<comment type="caution">
    <text evidence="1">The sequence shown here is derived from an EMBL/GenBank/DDBJ whole genome shotgun (WGS) entry which is preliminary data.</text>
</comment>
<organism evidence="1 2">
    <name type="scientific">Toxoplasma gondii</name>
    <dbReference type="NCBI Taxonomy" id="5811"/>
    <lineage>
        <taxon>Eukaryota</taxon>
        <taxon>Sar</taxon>
        <taxon>Alveolata</taxon>
        <taxon>Apicomplexa</taxon>
        <taxon>Conoidasida</taxon>
        <taxon>Coccidia</taxon>
        <taxon>Eucoccidiorida</taxon>
        <taxon>Eimeriorina</taxon>
        <taxon>Sarcocystidae</taxon>
        <taxon>Toxoplasma</taxon>
    </lineage>
</organism>
<proteinExistence type="predicted"/>
<sequence>MTSDPLNSNGSRCVRACLIVGICGSVECQGLRTVCSASKCVPTCHVVAWNRHFAFRCVGAGGRDTTGGMHCLLTTDPGKECLCGSRWCLVVAAAEPSPLFVLSGVVSVCTVRLRRAWEADCARSGAPDVPRSARRAVCISRLQGRHREKEASIQTLAVLSPANDSRRELSHSCRRCCDVHHQHEEWWRRRLWMLAFHSALVNSDRWQHM</sequence>
<keyword evidence="2" id="KW-1185">Reference proteome</keyword>
<name>A0A7J6K9B4_TOXGO</name>
<accession>A0A7J6K9B4</accession>
<evidence type="ECO:0000313" key="2">
    <source>
        <dbReference type="Proteomes" id="UP000557509"/>
    </source>
</evidence>
<dbReference type="EMBL" id="JAAUHK010000192">
    <property type="protein sequence ID" value="KAF4643091.1"/>
    <property type="molecule type" value="Genomic_DNA"/>
</dbReference>
<dbReference type="AlphaFoldDB" id="A0A7J6K9B4"/>
<evidence type="ECO:0000313" key="1">
    <source>
        <dbReference type="EMBL" id="KAF4643091.1"/>
    </source>
</evidence>
<gene>
    <name evidence="1" type="ORF">TGRH88_032500</name>
</gene>